<gene>
    <name evidence="2" type="ORF">SNEC2469_LOCUS7164</name>
</gene>
<feature type="transmembrane region" description="Helical" evidence="1">
    <location>
        <begin position="20"/>
        <end position="37"/>
    </location>
</feature>
<feature type="transmembrane region" description="Helical" evidence="1">
    <location>
        <begin position="124"/>
        <end position="140"/>
    </location>
</feature>
<feature type="transmembrane region" description="Helical" evidence="1">
    <location>
        <begin position="274"/>
        <end position="295"/>
    </location>
</feature>
<evidence type="ECO:0000313" key="2">
    <source>
        <dbReference type="EMBL" id="CAE7292302.1"/>
    </source>
</evidence>
<feature type="transmembrane region" description="Helical" evidence="1">
    <location>
        <begin position="57"/>
        <end position="75"/>
    </location>
</feature>
<dbReference type="Proteomes" id="UP000601435">
    <property type="component" value="Unassembled WGS sequence"/>
</dbReference>
<feature type="transmembrane region" description="Helical" evidence="1">
    <location>
        <begin position="146"/>
        <end position="167"/>
    </location>
</feature>
<dbReference type="EMBL" id="CAJNJA010012241">
    <property type="protein sequence ID" value="CAE7292302.1"/>
    <property type="molecule type" value="Genomic_DNA"/>
</dbReference>
<comment type="caution">
    <text evidence="2">The sequence shown here is derived from an EMBL/GenBank/DDBJ whole genome shotgun (WGS) entry which is preliminary data.</text>
</comment>
<feature type="transmembrane region" description="Helical" evidence="1">
    <location>
        <begin position="87"/>
        <end position="112"/>
    </location>
</feature>
<name>A0A812NKH7_9DINO</name>
<keyword evidence="1" id="KW-0472">Membrane</keyword>
<reference evidence="2" key="1">
    <citation type="submission" date="2021-02" db="EMBL/GenBank/DDBJ databases">
        <authorList>
            <person name="Dougan E. K."/>
            <person name="Rhodes N."/>
            <person name="Thang M."/>
            <person name="Chan C."/>
        </authorList>
    </citation>
    <scope>NUCLEOTIDE SEQUENCE</scope>
</reference>
<dbReference type="OrthoDB" id="415088at2759"/>
<proteinExistence type="predicted"/>
<sequence>MVRSWLGPEKVVMPILEPFWPVFLVVGTGFYVLGLALGKTRAFESKLSACQPPNSLLYISIFVVYVISYSSQGLIWEFHKLSEASLLVVQAQIVLISKLLCMALGIGYAASLGCSTRCFEARSIARYSLPGFCFGFYDVFRMMALLKISAGSVQVLLQFQLIPMVLLRSLVFRAGIQPSDWTLLLAVTCGCAGFQYTHDATCALGMAYTAVSMGFSVVGNVLGEYLLTSEHQEPVILQNTWSLASEALAAFVMVLLDRNMNGSVLILPKWSPLIWTLVAAGALHTLVSTTACKAIGSVPKTIAANISTVFPTWLVLMLIGVESPYDVPKILFGLVVLTTSATFTLKNAS</sequence>
<dbReference type="AlphaFoldDB" id="A0A812NKH7"/>
<organism evidence="2 3">
    <name type="scientific">Symbiodinium necroappetens</name>
    <dbReference type="NCBI Taxonomy" id="1628268"/>
    <lineage>
        <taxon>Eukaryota</taxon>
        <taxon>Sar</taxon>
        <taxon>Alveolata</taxon>
        <taxon>Dinophyceae</taxon>
        <taxon>Suessiales</taxon>
        <taxon>Symbiodiniaceae</taxon>
        <taxon>Symbiodinium</taxon>
    </lineage>
</organism>
<evidence type="ECO:0008006" key="4">
    <source>
        <dbReference type="Google" id="ProtNLM"/>
    </source>
</evidence>
<feature type="transmembrane region" description="Helical" evidence="1">
    <location>
        <begin position="203"/>
        <end position="223"/>
    </location>
</feature>
<feature type="transmembrane region" description="Helical" evidence="1">
    <location>
        <begin position="302"/>
        <end position="321"/>
    </location>
</feature>
<keyword evidence="1" id="KW-1133">Transmembrane helix</keyword>
<protein>
    <recommendedName>
        <fullName evidence="4">EamA domain-containing protein</fullName>
    </recommendedName>
</protein>
<evidence type="ECO:0000313" key="3">
    <source>
        <dbReference type="Proteomes" id="UP000601435"/>
    </source>
</evidence>
<keyword evidence="3" id="KW-1185">Reference proteome</keyword>
<keyword evidence="1" id="KW-0812">Transmembrane</keyword>
<evidence type="ECO:0000256" key="1">
    <source>
        <dbReference type="SAM" id="Phobius"/>
    </source>
</evidence>
<accession>A0A812NKH7</accession>